<feature type="domain" description="Dynamin GTPase effector" evidence="3">
    <location>
        <begin position="586"/>
        <end position="676"/>
    </location>
</feature>
<evidence type="ECO:0000313" key="4">
    <source>
        <dbReference type="EMBL" id="WIA09361.1"/>
    </source>
</evidence>
<organism evidence="4 5">
    <name type="scientific">Tetradesmus obliquus</name>
    <name type="common">Green alga</name>
    <name type="synonym">Acutodesmus obliquus</name>
    <dbReference type="NCBI Taxonomy" id="3088"/>
    <lineage>
        <taxon>Eukaryota</taxon>
        <taxon>Viridiplantae</taxon>
        <taxon>Chlorophyta</taxon>
        <taxon>core chlorophytes</taxon>
        <taxon>Chlorophyceae</taxon>
        <taxon>CS clade</taxon>
        <taxon>Sphaeropleales</taxon>
        <taxon>Scenedesmaceae</taxon>
        <taxon>Tetradesmus</taxon>
    </lineage>
</organism>
<evidence type="ECO:0000259" key="2">
    <source>
        <dbReference type="SMART" id="SM00233"/>
    </source>
</evidence>
<dbReference type="Proteomes" id="UP001244341">
    <property type="component" value="Chromosome 1b"/>
</dbReference>
<dbReference type="Gene3D" id="2.30.29.30">
    <property type="entry name" value="Pleckstrin-homology domain (PH domain)/Phosphotyrosine-binding domain (PTB)"/>
    <property type="match status" value="1"/>
</dbReference>
<feature type="domain" description="PH" evidence="2">
    <location>
        <begin position="300"/>
        <end position="438"/>
    </location>
</feature>
<dbReference type="InterPro" id="IPR000375">
    <property type="entry name" value="Dynamin_stalk"/>
</dbReference>
<name>A0ABY8TNI3_TETOB</name>
<dbReference type="SMART" id="SM00302">
    <property type="entry name" value="GED"/>
    <property type="match status" value="1"/>
</dbReference>
<reference evidence="4 5" key="1">
    <citation type="submission" date="2023-05" db="EMBL/GenBank/DDBJ databases">
        <title>A 100% complete, gapless, phased diploid assembly of the Scenedesmus obliquus UTEX 3031 genome.</title>
        <authorList>
            <person name="Biondi T.C."/>
            <person name="Hanschen E.R."/>
            <person name="Kwon T."/>
            <person name="Eng W."/>
            <person name="Kruse C.P.S."/>
            <person name="Koehler S.I."/>
            <person name="Kunde Y."/>
            <person name="Gleasner C.D."/>
            <person name="You Mak K.T."/>
            <person name="Polle J."/>
            <person name="Hovde B.T."/>
            <person name="Starkenburg S.R."/>
        </authorList>
    </citation>
    <scope>NUCLEOTIDE SEQUENCE [LARGE SCALE GENOMIC DNA]</scope>
    <source>
        <strain evidence="4 5">DOE0152z</strain>
    </source>
</reference>
<dbReference type="EMBL" id="CP126208">
    <property type="protein sequence ID" value="WIA09361.1"/>
    <property type="molecule type" value="Genomic_DNA"/>
</dbReference>
<proteinExistence type="predicted"/>
<feature type="compositionally biased region" description="Basic and acidic residues" evidence="1">
    <location>
        <begin position="457"/>
        <end position="466"/>
    </location>
</feature>
<evidence type="ECO:0008006" key="6">
    <source>
        <dbReference type="Google" id="ProtNLM"/>
    </source>
</evidence>
<protein>
    <recommendedName>
        <fullName evidence="6">GED domain-containing protein</fullName>
    </recommendedName>
</protein>
<sequence>MTDRVEIPTVALSQVIERLTERRIVVEKAVSTLGEAPQGLRDVFELCRGFEKAFSNIVNESPVANRIKEAFFSEKGLAGNVQRLPFDKLFSIDSVKKITKTADGYQPHLVSPERGLQLMASKALDQVEGPVQECVSQVYTLLISAARDAASVAGEHTEAAMNGKVPLIVPEFRTFIMPAVVRALDEWRSEGEKMAQMLVDMERSYITAGFFRYTMYRRFEASQSQAAVQKALAKGGKKKGFMDRVGLGGGGGGGAEPDFAAPGAPDAAGAMVPRAPGAPSGAGSAAGGGISLGSLADPNDYIAAHFDKKVNEESARQSLPVDGWRWQKRFFIFSDSNKTLYYFKTPDDVPKPNGLRGQISLVDCIIEDLDERGNVRPAIGSAMVEMQRGERASLLLRIRSLDPRRPCVKDHNSIVLRAENVGNKYEWISRMMRAVAASAGPPPPPPVQAQPQPAAADPRRASKDVVADANGQPAGVAPQPLGSPGSAPSEASELVDPLSEAAGVQLSRRNSFEVMTSTRLGQGAKFFRAEELRDNHGRLQPAPPIVLGPMATGGGLQPQQQQASAAMRLAELAKKPLTVQETWETRYEQLMEQFASDMQMYITMVCDTIVTTVPKSVVHCLVRKAEKNLLNHLFGHVHKMSEEELKRMLTEDSSVTEKRAAVRLLYDKIKMAIDDVQYKQEKVKRKDHEGDNVLMDAEVLALAVMTDLLSGEQRRRYTDMIDSPYMPALRAPVPLSHVDRPKKLPTAPQGLVEGQAAAAGLARTSVGAGAPARRAPAVPARPAANGMPSTPSARRAPPPPPK</sequence>
<dbReference type="Pfam" id="PF00169">
    <property type="entry name" value="PH"/>
    <property type="match status" value="1"/>
</dbReference>
<dbReference type="Pfam" id="PF02212">
    <property type="entry name" value="GED"/>
    <property type="match status" value="1"/>
</dbReference>
<dbReference type="PANTHER" id="PTHR11566:SF21">
    <property type="entry name" value="DYNAMIN RELATED PROTEIN 1, ISOFORM A"/>
    <property type="match status" value="1"/>
</dbReference>
<evidence type="ECO:0000256" key="1">
    <source>
        <dbReference type="SAM" id="MobiDB-lite"/>
    </source>
</evidence>
<feature type="region of interest" description="Disordered" evidence="1">
    <location>
        <begin position="437"/>
        <end position="496"/>
    </location>
</feature>
<dbReference type="SUPFAM" id="SSF50729">
    <property type="entry name" value="PH domain-like"/>
    <property type="match status" value="1"/>
</dbReference>
<gene>
    <name evidence="4" type="ORF">OEZ85_008767</name>
</gene>
<dbReference type="InterPro" id="IPR001849">
    <property type="entry name" value="PH_domain"/>
</dbReference>
<keyword evidence="5" id="KW-1185">Reference proteome</keyword>
<dbReference type="Gene3D" id="1.20.120.1240">
    <property type="entry name" value="Dynamin, middle domain"/>
    <property type="match status" value="2"/>
</dbReference>
<dbReference type="Pfam" id="PF01031">
    <property type="entry name" value="Dynamin_M"/>
    <property type="match status" value="1"/>
</dbReference>
<dbReference type="InterPro" id="IPR011993">
    <property type="entry name" value="PH-like_dom_sf"/>
</dbReference>
<evidence type="ECO:0000259" key="3">
    <source>
        <dbReference type="SMART" id="SM00302"/>
    </source>
</evidence>
<feature type="region of interest" description="Disordered" evidence="1">
    <location>
        <begin position="765"/>
        <end position="802"/>
    </location>
</feature>
<dbReference type="PANTHER" id="PTHR11566">
    <property type="entry name" value="DYNAMIN"/>
    <property type="match status" value="1"/>
</dbReference>
<accession>A0ABY8TNI3</accession>
<dbReference type="InterPro" id="IPR022812">
    <property type="entry name" value="Dynamin"/>
</dbReference>
<feature type="compositionally biased region" description="Low complexity" evidence="1">
    <location>
        <begin position="766"/>
        <end position="795"/>
    </location>
</feature>
<evidence type="ECO:0000313" key="5">
    <source>
        <dbReference type="Proteomes" id="UP001244341"/>
    </source>
</evidence>
<dbReference type="InterPro" id="IPR003130">
    <property type="entry name" value="GED"/>
</dbReference>
<dbReference type="SMART" id="SM00233">
    <property type="entry name" value="PH"/>
    <property type="match status" value="1"/>
</dbReference>